<feature type="transmembrane region" description="Helical" evidence="2">
    <location>
        <begin position="56"/>
        <end position="74"/>
    </location>
</feature>
<feature type="transmembrane region" description="Helical" evidence="2">
    <location>
        <begin position="178"/>
        <end position="204"/>
    </location>
</feature>
<feature type="transmembrane region" description="Helical" evidence="2">
    <location>
        <begin position="501"/>
        <end position="529"/>
    </location>
</feature>
<comment type="subcellular location">
    <subcellularLocation>
        <location evidence="1">Cell inner membrane</location>
        <topology evidence="1">Multi-pass membrane protein</topology>
    </subcellularLocation>
</comment>
<keyword evidence="5" id="KW-1185">Reference proteome</keyword>
<dbReference type="EMBL" id="JABFDB010000010">
    <property type="protein sequence ID" value="NYZ20936.1"/>
    <property type="molecule type" value="Genomic_DNA"/>
</dbReference>
<feature type="transmembrane region" description="Helical" evidence="2">
    <location>
        <begin position="139"/>
        <end position="157"/>
    </location>
</feature>
<feature type="transmembrane region" description="Helical" evidence="2">
    <location>
        <begin position="81"/>
        <end position="101"/>
    </location>
</feature>
<feature type="transmembrane region" description="Helical" evidence="2">
    <location>
        <begin position="382"/>
        <end position="401"/>
    </location>
</feature>
<feature type="transmembrane region" description="Helical" evidence="2">
    <location>
        <begin position="233"/>
        <end position="262"/>
    </location>
</feature>
<feature type="transmembrane region" description="Helical" evidence="2">
    <location>
        <begin position="607"/>
        <end position="634"/>
    </location>
</feature>
<dbReference type="InterPro" id="IPR011853">
    <property type="entry name" value="TRAP_DctM-Dct_fused"/>
</dbReference>
<dbReference type="InterPro" id="IPR010656">
    <property type="entry name" value="DctM"/>
</dbReference>
<keyword evidence="1" id="KW-1003">Cell membrane</keyword>
<keyword evidence="2" id="KW-0812">Transmembrane</keyword>
<dbReference type="Proteomes" id="UP000584642">
    <property type="component" value="Unassembled WGS sequence"/>
</dbReference>
<feature type="transmembrane region" description="Helical" evidence="2">
    <location>
        <begin position="422"/>
        <end position="445"/>
    </location>
</feature>
<comment type="function">
    <text evidence="1">Part of the tripartite ATP-independent periplasmic (TRAP) transport system.</text>
</comment>
<keyword evidence="2" id="KW-0472">Membrane</keyword>
<evidence type="ECO:0000313" key="4">
    <source>
        <dbReference type="EMBL" id="NYZ20936.1"/>
    </source>
</evidence>
<dbReference type="Pfam" id="PF06808">
    <property type="entry name" value="DctM"/>
    <property type="match status" value="1"/>
</dbReference>
<sequence length="641" mass="66239">MTPPITTMPGELIESPAPAGRLEWLLNAVRWPLELGVTLAAILFAGVGLYDEVYTRSGLVLAAGIIILLSKPLARGRSGAAALLLVAVDLAIGAGLLYASWRFVAIQDLLFTGLFQLDDQAVTAAWIGVAAVLELTRRLFGPAFAILAAALIGYALYGDRLPGALQTLNYYPEEVARVVWFSFDGVYGQMLSIVVASILIYIVFGTVLEASGAGQTLIRVAFALSGGSRGGPAYAAVISSALFGTISGSVTANVVATGVMTIPLAKKRGFPARFAGAVEAAASSAGQFTPPVMGAVAFIMADLTGVPYLTVCLMATLPALLYFAGLIAAIAVEADRLGLKADPGDVRVRDLRWSDLPGVLVFLIPLVLIVGVILAGRSQAQSGLIAVLVTLVLSAVLLPGVRRQPRLLLDGLRRGGEAAAQIVMAVAAVGIIVGILTLTGLGTSFAGLLGGLGSDSLILGLIAAMVGCLILGMGMPTVPAYLVIILVLGPGLSRLGVETPIIHLFVIYFAVLSSLTPPVALAAFAAAPIAGANPIAVGVTSVRIALGGFLIPFAFVFHPSLTLTGDISLLDLAWAVGGVVLAMWLLTTAVAGHSTARIAWWSRLLRPVLAVAVIQTDPLWAIAAFVGSGALIYAEDWKRMA</sequence>
<feature type="transmembrane region" description="Helical" evidence="2">
    <location>
        <begin position="535"/>
        <end position="557"/>
    </location>
</feature>
<feature type="transmembrane region" description="Helical" evidence="2">
    <location>
        <begin position="457"/>
        <end position="489"/>
    </location>
</feature>
<dbReference type="PANTHER" id="PTHR43849">
    <property type="entry name" value="BLL3936 PROTEIN"/>
    <property type="match status" value="1"/>
</dbReference>
<organism evidence="4 5">
    <name type="scientific">Azospirillum oleiclasticum</name>
    <dbReference type="NCBI Taxonomy" id="2735135"/>
    <lineage>
        <taxon>Bacteria</taxon>
        <taxon>Pseudomonadati</taxon>
        <taxon>Pseudomonadota</taxon>
        <taxon>Alphaproteobacteria</taxon>
        <taxon>Rhodospirillales</taxon>
        <taxon>Azospirillaceae</taxon>
        <taxon>Azospirillum</taxon>
    </lineage>
</organism>
<keyword evidence="2" id="KW-1133">Transmembrane helix</keyword>
<reference evidence="4 5" key="1">
    <citation type="submission" date="2020-05" db="EMBL/GenBank/DDBJ databases">
        <title>Azospirillum oleiclasticum sp. nov, a nitrogen-fixing and heavy crude oil-emulsifying bacterium isolated from the crude oil of Yumen Oilfield.</title>
        <authorList>
            <person name="Wu D."/>
            <person name="Cai M."/>
            <person name="Zhang X."/>
        </authorList>
    </citation>
    <scope>NUCLEOTIDE SEQUENCE [LARGE SCALE GENOMIC DNA]</scope>
    <source>
        <strain evidence="4 5">ROY-1-1-2</strain>
    </source>
</reference>
<feature type="transmembrane region" description="Helical" evidence="2">
    <location>
        <begin position="31"/>
        <end position="50"/>
    </location>
</feature>
<evidence type="ECO:0000256" key="2">
    <source>
        <dbReference type="SAM" id="Phobius"/>
    </source>
</evidence>
<dbReference type="PANTHER" id="PTHR43849:SF2">
    <property type="entry name" value="BLL3936 PROTEIN"/>
    <property type="match status" value="1"/>
</dbReference>
<feature type="transmembrane region" description="Helical" evidence="2">
    <location>
        <begin position="569"/>
        <end position="587"/>
    </location>
</feature>
<gene>
    <name evidence="4" type="ORF">HND93_14575</name>
</gene>
<accession>A0ABX2T9D9</accession>
<keyword evidence="1" id="KW-0997">Cell inner membrane</keyword>
<feature type="transmembrane region" description="Helical" evidence="2">
    <location>
        <begin position="353"/>
        <end position="376"/>
    </location>
</feature>
<keyword evidence="1" id="KW-0813">Transport</keyword>
<evidence type="ECO:0000313" key="5">
    <source>
        <dbReference type="Proteomes" id="UP000584642"/>
    </source>
</evidence>
<protein>
    <submittedName>
        <fullName evidence="4">TRAP transporter fused permease subunit</fullName>
    </submittedName>
</protein>
<name>A0ABX2T9D9_9PROT</name>
<evidence type="ECO:0000259" key="3">
    <source>
        <dbReference type="Pfam" id="PF06808"/>
    </source>
</evidence>
<feature type="transmembrane region" description="Helical" evidence="2">
    <location>
        <begin position="306"/>
        <end position="332"/>
    </location>
</feature>
<comment type="caution">
    <text evidence="4">The sequence shown here is derived from an EMBL/GenBank/DDBJ whole genome shotgun (WGS) entry which is preliminary data.</text>
</comment>
<dbReference type="NCBIfam" id="TIGR02123">
    <property type="entry name" value="TRAP_fused"/>
    <property type="match status" value="1"/>
</dbReference>
<feature type="domain" description="TRAP C4-dicarboxylate transport system permease DctM subunit" evidence="3">
    <location>
        <begin position="128"/>
        <end position="564"/>
    </location>
</feature>
<evidence type="ECO:0000256" key="1">
    <source>
        <dbReference type="RuleBase" id="RU369079"/>
    </source>
</evidence>
<proteinExistence type="predicted"/>